<accession>T1BFF4</accession>
<evidence type="ECO:0000313" key="1">
    <source>
        <dbReference type="EMBL" id="EQD71676.1"/>
    </source>
</evidence>
<name>T1BFF4_9ZZZZ</name>
<protein>
    <submittedName>
        <fullName evidence="1">Uncharacterized protein</fullName>
    </submittedName>
</protein>
<reference evidence="1" key="2">
    <citation type="journal article" date="2014" name="ISME J.">
        <title>Microbial stratification in low pH oxic and suboxic macroscopic growths along an acid mine drainage.</title>
        <authorList>
            <person name="Mendez-Garcia C."/>
            <person name="Mesa V."/>
            <person name="Sprenger R.R."/>
            <person name="Richter M."/>
            <person name="Diez M.S."/>
            <person name="Solano J."/>
            <person name="Bargiela R."/>
            <person name="Golyshina O.V."/>
            <person name="Manteca A."/>
            <person name="Ramos J.L."/>
            <person name="Gallego J.R."/>
            <person name="Llorente I."/>
            <person name="Martins Dos Santos V.A."/>
            <person name="Jensen O.N."/>
            <person name="Pelaez A.I."/>
            <person name="Sanchez J."/>
            <person name="Ferrer M."/>
        </authorList>
    </citation>
    <scope>NUCLEOTIDE SEQUENCE</scope>
</reference>
<gene>
    <name evidence="1" type="ORF">B1A_05677</name>
</gene>
<proteinExistence type="predicted"/>
<feature type="non-terminal residue" evidence="1">
    <location>
        <position position="85"/>
    </location>
</feature>
<dbReference type="EMBL" id="AUZX01004142">
    <property type="protein sequence ID" value="EQD71676.1"/>
    <property type="molecule type" value="Genomic_DNA"/>
</dbReference>
<comment type="caution">
    <text evidence="1">The sequence shown here is derived from an EMBL/GenBank/DDBJ whole genome shotgun (WGS) entry which is preliminary data.</text>
</comment>
<dbReference type="AlphaFoldDB" id="T1BFF4"/>
<sequence length="85" mass="9481">RLVVVIAIAAKYGQPIRLITTTNGKNVDLSGKNLRIIVKDDVTEIHYAFNKPPGPHTELIPSQLTKDIPKHSWTQMETHTVLNLA</sequence>
<feature type="non-terminal residue" evidence="1">
    <location>
        <position position="1"/>
    </location>
</feature>
<reference evidence="1" key="1">
    <citation type="submission" date="2013-08" db="EMBL/GenBank/DDBJ databases">
        <authorList>
            <person name="Mendez C."/>
            <person name="Richter M."/>
            <person name="Ferrer M."/>
            <person name="Sanchez J."/>
        </authorList>
    </citation>
    <scope>NUCLEOTIDE SEQUENCE</scope>
</reference>
<organism evidence="1">
    <name type="scientific">mine drainage metagenome</name>
    <dbReference type="NCBI Taxonomy" id="410659"/>
    <lineage>
        <taxon>unclassified sequences</taxon>
        <taxon>metagenomes</taxon>
        <taxon>ecological metagenomes</taxon>
    </lineage>
</organism>